<comment type="caution">
    <text evidence="3">The sequence shown here is derived from an EMBL/GenBank/DDBJ whole genome shotgun (WGS) entry which is preliminary data.</text>
</comment>
<reference evidence="3 4" key="1">
    <citation type="submission" date="2014-12" db="EMBL/GenBank/DDBJ databases">
        <title>Frankia sp. BMG5.1 draft genome.</title>
        <authorList>
            <person name="Gtari M."/>
            <person name="Ghodhbane-Gtari F."/>
            <person name="Nouioui I."/>
            <person name="Ktari A."/>
            <person name="Hezbri K."/>
            <person name="Mimouni W."/>
            <person name="Sbissi I."/>
            <person name="Ayari A."/>
            <person name="Yamanaka T."/>
            <person name="Normand P."/>
            <person name="Tisa L.S."/>
            <person name="Boudabous A."/>
        </authorList>
    </citation>
    <scope>NUCLEOTIDE SEQUENCE [LARGE SCALE GENOMIC DNA]</scope>
    <source>
        <strain evidence="3 4">BMG5.1</strain>
    </source>
</reference>
<dbReference type="RefSeq" id="WP_047223653.1">
    <property type="nucleotide sequence ID" value="NZ_JWIO01000023.1"/>
</dbReference>
<evidence type="ECO:0000313" key="3">
    <source>
        <dbReference type="EMBL" id="KLL10905.1"/>
    </source>
</evidence>
<feature type="region of interest" description="Disordered" evidence="1">
    <location>
        <begin position="347"/>
        <end position="387"/>
    </location>
</feature>
<name>A0ABR5F2I3_9ACTN</name>
<dbReference type="Pfam" id="PF14362">
    <property type="entry name" value="DUF4407"/>
    <property type="match status" value="1"/>
</dbReference>
<evidence type="ECO:0008006" key="5">
    <source>
        <dbReference type="Google" id="ProtNLM"/>
    </source>
</evidence>
<organism evidence="3 4">
    <name type="scientific">Protofrankia coriariae</name>
    <dbReference type="NCBI Taxonomy" id="1562887"/>
    <lineage>
        <taxon>Bacteria</taxon>
        <taxon>Bacillati</taxon>
        <taxon>Actinomycetota</taxon>
        <taxon>Actinomycetes</taxon>
        <taxon>Frankiales</taxon>
        <taxon>Frankiaceae</taxon>
        <taxon>Protofrankia</taxon>
    </lineage>
</organism>
<evidence type="ECO:0000313" key="4">
    <source>
        <dbReference type="Proteomes" id="UP000035425"/>
    </source>
</evidence>
<dbReference type="Proteomes" id="UP000035425">
    <property type="component" value="Unassembled WGS sequence"/>
</dbReference>
<feature type="transmembrane region" description="Helical" evidence="2">
    <location>
        <begin position="54"/>
        <end position="71"/>
    </location>
</feature>
<evidence type="ECO:0000256" key="1">
    <source>
        <dbReference type="SAM" id="MobiDB-lite"/>
    </source>
</evidence>
<gene>
    <name evidence="3" type="ORF">FrCorBMG51_14810</name>
</gene>
<evidence type="ECO:0000256" key="2">
    <source>
        <dbReference type="SAM" id="Phobius"/>
    </source>
</evidence>
<feature type="region of interest" description="Disordered" evidence="1">
    <location>
        <begin position="587"/>
        <end position="609"/>
    </location>
</feature>
<keyword evidence="2" id="KW-0812">Transmembrane</keyword>
<feature type="transmembrane region" description="Helical" evidence="2">
    <location>
        <begin position="274"/>
        <end position="297"/>
    </location>
</feature>
<feature type="transmembrane region" description="Helical" evidence="2">
    <location>
        <begin position="102"/>
        <end position="122"/>
    </location>
</feature>
<feature type="compositionally biased region" description="Basic residues" evidence="1">
    <location>
        <begin position="370"/>
        <end position="387"/>
    </location>
</feature>
<keyword evidence="4" id="KW-1185">Reference proteome</keyword>
<proteinExistence type="predicted"/>
<sequence>MNRLLVVAGIDPAHVTVFTDRARYTCAALFMALYYVYATAGCTFFLMIATGGGIFPGVLVGLLVAAAVVVYDRFLLSQVSVDFSDLHEEDARPRGRPRIGSYAIRVVITLLIAVIVTDPLVLKMFDSEITAELGRRHTDRTATLNAAVEQARTARLAALDDEIKNDQNQLEAASTAVREAFTAVTDEREGRGATGLAGNGPVFKLLNDNYAKAVARQNEAAETLATAQSNRSANIERINGDARRQTAENNDSAPPPAGVLDHQDALLTVLRHNLHALLVCVMISLLLIALDLAVLFIKLAGRNSAYEISVAAASRSRLRVMLASSRADEDVDLMEIRLRAEQAKRDLRHHYSASRDRRVTGDNIGQTKRDPRRRHGTTGTKKPRARRVRRWPHRYGANRVEEELKGTVYTSENISPELSDLLDSLSSPLAAAVGGQGTQITYDGPIMSGSWEKTFYFVPPAESTFEDVRERARGVLDSIAPNRAAGTPVAFPGRDGIDATAFRAFFTATRALESISLVIGPLVTARVGDELRGTVLTAEELPDADEVYPPREAATVVTRIRERASERAPAPDRDLSEWMRATRSAADLFPDIPEIPAPRDDERGPDERP</sequence>
<keyword evidence="2" id="KW-1133">Transmembrane helix</keyword>
<keyword evidence="2" id="KW-0472">Membrane</keyword>
<dbReference type="EMBL" id="JWIO01000023">
    <property type="protein sequence ID" value="KLL10905.1"/>
    <property type="molecule type" value="Genomic_DNA"/>
</dbReference>
<accession>A0ABR5F2I3</accession>
<dbReference type="InterPro" id="IPR025519">
    <property type="entry name" value="DUF4407"/>
</dbReference>
<protein>
    <recommendedName>
        <fullName evidence="5">DUF4407 domain-containing protein</fullName>
    </recommendedName>
</protein>
<feature type="compositionally biased region" description="Basic and acidic residues" evidence="1">
    <location>
        <begin position="597"/>
        <end position="609"/>
    </location>
</feature>
<feature type="transmembrane region" description="Helical" evidence="2">
    <location>
        <begin position="27"/>
        <end position="48"/>
    </location>
</feature>